<keyword evidence="11" id="KW-1185">Reference proteome</keyword>
<feature type="transmembrane region" description="Helical" evidence="9">
    <location>
        <begin position="193"/>
        <end position="224"/>
    </location>
</feature>
<keyword evidence="6 9" id="KW-0472">Membrane</keyword>
<evidence type="ECO:0000256" key="4">
    <source>
        <dbReference type="ARBA" id="ARBA00022692"/>
    </source>
</evidence>
<sequence>MTSSDRTDELSERPALPTPPPGDTVVVPADEDPVAAAASEVFGGPPGRRALLGVGWWTAARVLAVCTIAVFALGMVQKVPCYNSGWFYGATAQYDHACYSDIPHLFTLRGIANGDFPYLHQIPGASADMKYLEYPVLTGLFMWIAGKFTPTTGGDVHREQIFWLVNAGMLLVCAVITVIALSRTHRRRPWDALLFALAPVLALDSTINWDLLAVALTAVGMALWARRSVAWAGVLLGLATAAKLYPVFLFGPLLVLCLRAGRMRDFAQAFGAAALAWLAVDLPFMIANFDGWATFYRFSQTRGIDYGSFWLILSQNGLINLDTDTVNTLITLLLGVCCLGIAWLALAAPRRPRFAQLAFLVIAAFVLTNKVYSPQYVLWLTPLAALARPRWRDFLVWQATEVLYFLAIWYNLAYNSGSSQKGLPNDWYHAAIAVHILGTLYLVAMIVRDALAPENDPVRLDGSDDPSGGPLDGAADVRVLGHRGHAAAPARYGFDKAIDGASELLGRPGHVHDAVEQGGGVA</sequence>
<evidence type="ECO:0000256" key="8">
    <source>
        <dbReference type="SAM" id="MobiDB-lite"/>
    </source>
</evidence>
<feature type="transmembrane region" description="Helical" evidence="9">
    <location>
        <begin position="354"/>
        <end position="374"/>
    </location>
</feature>
<feature type="transmembrane region" description="Helical" evidence="9">
    <location>
        <begin position="54"/>
        <end position="76"/>
    </location>
</feature>
<evidence type="ECO:0000256" key="9">
    <source>
        <dbReference type="SAM" id="Phobius"/>
    </source>
</evidence>
<evidence type="ECO:0000313" key="10">
    <source>
        <dbReference type="EMBL" id="MFC5907488.1"/>
    </source>
</evidence>
<feature type="transmembrane region" description="Helical" evidence="9">
    <location>
        <begin position="269"/>
        <end position="289"/>
    </location>
</feature>
<dbReference type="Pfam" id="PF09594">
    <property type="entry name" value="GT87"/>
    <property type="match status" value="1"/>
</dbReference>
<feature type="transmembrane region" description="Helical" evidence="9">
    <location>
        <begin position="426"/>
        <end position="447"/>
    </location>
</feature>
<proteinExistence type="inferred from homology"/>
<dbReference type="PIRSF" id="PIRSF010361">
    <property type="entry name" value="UCP010361"/>
    <property type="match status" value="1"/>
</dbReference>
<comment type="caution">
    <text evidence="10">The sequence shown here is derived from an EMBL/GenBank/DDBJ whole genome shotgun (WGS) entry which is preliminary data.</text>
</comment>
<evidence type="ECO:0000256" key="1">
    <source>
        <dbReference type="ARBA" id="ARBA00004651"/>
    </source>
</evidence>
<organism evidence="10 11">
    <name type="scientific">Streptacidiphilus monticola</name>
    <dbReference type="NCBI Taxonomy" id="2161674"/>
    <lineage>
        <taxon>Bacteria</taxon>
        <taxon>Bacillati</taxon>
        <taxon>Actinomycetota</taxon>
        <taxon>Actinomycetes</taxon>
        <taxon>Kitasatosporales</taxon>
        <taxon>Streptomycetaceae</taxon>
        <taxon>Streptacidiphilus</taxon>
    </lineage>
</organism>
<evidence type="ECO:0000256" key="2">
    <source>
        <dbReference type="ARBA" id="ARBA00022475"/>
    </source>
</evidence>
<protein>
    <submittedName>
        <fullName evidence="10">Glycosyltransferase family 87 protein</fullName>
    </submittedName>
</protein>
<feature type="transmembrane region" description="Helical" evidence="9">
    <location>
        <begin position="326"/>
        <end position="347"/>
    </location>
</feature>
<feature type="transmembrane region" description="Helical" evidence="9">
    <location>
        <begin position="230"/>
        <end position="257"/>
    </location>
</feature>
<comment type="similarity">
    <text evidence="7">Belongs to the glycosyltransferase 87 family.</text>
</comment>
<evidence type="ECO:0000256" key="5">
    <source>
        <dbReference type="ARBA" id="ARBA00022989"/>
    </source>
</evidence>
<dbReference type="Proteomes" id="UP001596174">
    <property type="component" value="Unassembled WGS sequence"/>
</dbReference>
<keyword evidence="2" id="KW-1003">Cell membrane</keyword>
<dbReference type="InterPro" id="IPR016570">
    <property type="entry name" value="UCP010361"/>
</dbReference>
<accession>A0ABW1FZL1</accession>
<evidence type="ECO:0000256" key="3">
    <source>
        <dbReference type="ARBA" id="ARBA00022679"/>
    </source>
</evidence>
<evidence type="ECO:0000256" key="6">
    <source>
        <dbReference type="ARBA" id="ARBA00023136"/>
    </source>
</evidence>
<feature type="transmembrane region" description="Helical" evidence="9">
    <location>
        <begin position="394"/>
        <end position="414"/>
    </location>
</feature>
<evidence type="ECO:0000256" key="7">
    <source>
        <dbReference type="ARBA" id="ARBA00024033"/>
    </source>
</evidence>
<gene>
    <name evidence="10" type="ORF">ACFP3V_09665</name>
</gene>
<comment type="subcellular location">
    <subcellularLocation>
        <location evidence="1">Cell membrane</location>
        <topology evidence="1">Multi-pass membrane protein</topology>
    </subcellularLocation>
</comment>
<reference evidence="11" key="1">
    <citation type="journal article" date="2019" name="Int. J. Syst. Evol. Microbiol.">
        <title>The Global Catalogue of Microorganisms (GCM) 10K type strain sequencing project: providing services to taxonomists for standard genome sequencing and annotation.</title>
        <authorList>
            <consortium name="The Broad Institute Genomics Platform"/>
            <consortium name="The Broad Institute Genome Sequencing Center for Infectious Disease"/>
            <person name="Wu L."/>
            <person name="Ma J."/>
        </authorList>
    </citation>
    <scope>NUCLEOTIDE SEQUENCE [LARGE SCALE GENOMIC DNA]</scope>
    <source>
        <strain evidence="11">JCM 4816</strain>
    </source>
</reference>
<feature type="transmembrane region" description="Helical" evidence="9">
    <location>
        <begin position="161"/>
        <end position="181"/>
    </location>
</feature>
<feature type="compositionally biased region" description="Basic and acidic residues" evidence="8">
    <location>
        <begin position="1"/>
        <end position="12"/>
    </location>
</feature>
<keyword evidence="3" id="KW-0808">Transferase</keyword>
<name>A0ABW1FZL1_9ACTN</name>
<keyword evidence="5 9" id="KW-1133">Transmembrane helix</keyword>
<dbReference type="InterPro" id="IPR018584">
    <property type="entry name" value="GT87"/>
</dbReference>
<dbReference type="EMBL" id="JBHSQJ010000034">
    <property type="protein sequence ID" value="MFC5907488.1"/>
    <property type="molecule type" value="Genomic_DNA"/>
</dbReference>
<keyword evidence="4 9" id="KW-0812">Transmembrane</keyword>
<dbReference type="RefSeq" id="WP_380581962.1">
    <property type="nucleotide sequence ID" value="NZ_JBHSQJ010000034.1"/>
</dbReference>
<feature type="region of interest" description="Disordered" evidence="8">
    <location>
        <begin position="1"/>
        <end position="24"/>
    </location>
</feature>
<evidence type="ECO:0000313" key="11">
    <source>
        <dbReference type="Proteomes" id="UP001596174"/>
    </source>
</evidence>